<dbReference type="SUPFAM" id="SSF81383">
    <property type="entry name" value="F-box domain"/>
    <property type="match status" value="1"/>
</dbReference>
<protein>
    <recommendedName>
        <fullName evidence="1">F-box domain-containing protein</fullName>
    </recommendedName>
</protein>
<dbReference type="PROSITE" id="PS50181">
    <property type="entry name" value="FBOX"/>
    <property type="match status" value="1"/>
</dbReference>
<organism evidence="2 3">
    <name type="scientific">Hydnum rufescens UP504</name>
    <dbReference type="NCBI Taxonomy" id="1448309"/>
    <lineage>
        <taxon>Eukaryota</taxon>
        <taxon>Fungi</taxon>
        <taxon>Dikarya</taxon>
        <taxon>Basidiomycota</taxon>
        <taxon>Agaricomycotina</taxon>
        <taxon>Agaricomycetes</taxon>
        <taxon>Cantharellales</taxon>
        <taxon>Hydnaceae</taxon>
        <taxon>Hydnum</taxon>
    </lineage>
</organism>
<dbReference type="OrthoDB" id="3226064at2759"/>
<dbReference type="EMBL" id="MU128918">
    <property type="protein sequence ID" value="KAF9519419.1"/>
    <property type="molecule type" value="Genomic_DNA"/>
</dbReference>
<evidence type="ECO:0000313" key="3">
    <source>
        <dbReference type="Proteomes" id="UP000886523"/>
    </source>
</evidence>
<comment type="caution">
    <text evidence="2">The sequence shown here is derived from an EMBL/GenBank/DDBJ whole genome shotgun (WGS) entry which is preliminary data.</text>
</comment>
<dbReference type="InterPro" id="IPR036047">
    <property type="entry name" value="F-box-like_dom_sf"/>
</dbReference>
<name>A0A9P6B8D5_9AGAM</name>
<evidence type="ECO:0000313" key="2">
    <source>
        <dbReference type="EMBL" id="KAF9519419.1"/>
    </source>
</evidence>
<sequence>MSRSFLTLPPEVVEQTLCNVRPMDVAAVSCTCKALFKLIYQNDSHIWRNLFLQLFDDPRRSGDKRLPYDWRGELQRRMRARNIILGQRNGQSIRGTSAHKHFSAIETIIRVAFSTGDFQTQLMSRSMDWVEDVMKNAHGAGYPLLSMMGTKTDDKLLIPFEYPISTSPSEPTSLRARLCVYSGLSYEDKEVILASPLNDNNLRVRSRALVYDLDRYNQASHWGPLSWDGRRTVDWQLLLAIVLVISLNVHDHVSYVEPCLHVFHPVGFPHHALTLPQVSRVEIRLTGPVSLGIGVVWCPSATIAPQVDTASRSTAIFQDADFVEGVHVLLLHLEFVGADLDAPESKLFPDRPLLHFSGSTLSEKGHAQGKVSGHVCMTPDREVQWTLQTDADDGPLWSSVGIQIGGVGSAMGVAGIWTRAIHGMEPPTGPFWTWRLD</sequence>
<dbReference type="AlphaFoldDB" id="A0A9P6B8D5"/>
<dbReference type="InterPro" id="IPR001810">
    <property type="entry name" value="F-box_dom"/>
</dbReference>
<dbReference type="Pfam" id="PF00646">
    <property type="entry name" value="F-box"/>
    <property type="match status" value="1"/>
</dbReference>
<evidence type="ECO:0000259" key="1">
    <source>
        <dbReference type="PROSITE" id="PS50181"/>
    </source>
</evidence>
<proteinExistence type="predicted"/>
<dbReference type="Gene3D" id="1.20.1280.50">
    <property type="match status" value="1"/>
</dbReference>
<keyword evidence="3" id="KW-1185">Reference proteome</keyword>
<feature type="domain" description="F-box" evidence="1">
    <location>
        <begin position="2"/>
        <end position="50"/>
    </location>
</feature>
<dbReference type="Proteomes" id="UP000886523">
    <property type="component" value="Unassembled WGS sequence"/>
</dbReference>
<reference evidence="2" key="1">
    <citation type="journal article" date="2020" name="Nat. Commun.">
        <title>Large-scale genome sequencing of mycorrhizal fungi provides insights into the early evolution of symbiotic traits.</title>
        <authorList>
            <person name="Miyauchi S."/>
            <person name="Kiss E."/>
            <person name="Kuo A."/>
            <person name="Drula E."/>
            <person name="Kohler A."/>
            <person name="Sanchez-Garcia M."/>
            <person name="Morin E."/>
            <person name="Andreopoulos B."/>
            <person name="Barry K.W."/>
            <person name="Bonito G."/>
            <person name="Buee M."/>
            <person name="Carver A."/>
            <person name="Chen C."/>
            <person name="Cichocki N."/>
            <person name="Clum A."/>
            <person name="Culley D."/>
            <person name="Crous P.W."/>
            <person name="Fauchery L."/>
            <person name="Girlanda M."/>
            <person name="Hayes R.D."/>
            <person name="Keri Z."/>
            <person name="LaButti K."/>
            <person name="Lipzen A."/>
            <person name="Lombard V."/>
            <person name="Magnuson J."/>
            <person name="Maillard F."/>
            <person name="Murat C."/>
            <person name="Nolan M."/>
            <person name="Ohm R.A."/>
            <person name="Pangilinan J."/>
            <person name="Pereira M.F."/>
            <person name="Perotto S."/>
            <person name="Peter M."/>
            <person name="Pfister S."/>
            <person name="Riley R."/>
            <person name="Sitrit Y."/>
            <person name="Stielow J.B."/>
            <person name="Szollosi G."/>
            <person name="Zifcakova L."/>
            <person name="Stursova M."/>
            <person name="Spatafora J.W."/>
            <person name="Tedersoo L."/>
            <person name="Vaario L.M."/>
            <person name="Yamada A."/>
            <person name="Yan M."/>
            <person name="Wang P."/>
            <person name="Xu J."/>
            <person name="Bruns T."/>
            <person name="Baldrian P."/>
            <person name="Vilgalys R."/>
            <person name="Dunand C."/>
            <person name="Henrissat B."/>
            <person name="Grigoriev I.V."/>
            <person name="Hibbett D."/>
            <person name="Nagy L.G."/>
            <person name="Martin F.M."/>
        </authorList>
    </citation>
    <scope>NUCLEOTIDE SEQUENCE</scope>
    <source>
        <strain evidence="2">UP504</strain>
    </source>
</reference>
<accession>A0A9P6B8D5</accession>
<gene>
    <name evidence="2" type="ORF">BS47DRAFT_1482106</name>
</gene>